<evidence type="ECO:0000313" key="3">
    <source>
        <dbReference type="Proteomes" id="UP000178797"/>
    </source>
</evidence>
<keyword evidence="1" id="KW-0812">Transmembrane</keyword>
<evidence type="ECO:0008006" key="4">
    <source>
        <dbReference type="Google" id="ProtNLM"/>
    </source>
</evidence>
<sequence>MPILVSAMIKTILILIVYAISSSLGLAIIKMSMNKSEMVSMYYPYFLITEWRFWIGAFLYGTGFIVWLILLKLNDLSSIFPSAAGSIVISTALLGHFYLGESITIKVFLGISLIIFGVYLVTSK</sequence>
<dbReference type="InterPro" id="IPR037185">
    <property type="entry name" value="EmrE-like"/>
</dbReference>
<reference evidence="2 3" key="1">
    <citation type="journal article" date="2016" name="Nat. Commun.">
        <title>Thousands of microbial genomes shed light on interconnected biogeochemical processes in an aquifer system.</title>
        <authorList>
            <person name="Anantharaman K."/>
            <person name="Brown C.T."/>
            <person name="Hug L.A."/>
            <person name="Sharon I."/>
            <person name="Castelle C.J."/>
            <person name="Probst A.J."/>
            <person name="Thomas B.C."/>
            <person name="Singh A."/>
            <person name="Wilkins M.J."/>
            <person name="Karaoz U."/>
            <person name="Brodie E.L."/>
            <person name="Williams K.H."/>
            <person name="Hubbard S.S."/>
            <person name="Banfield J.F."/>
        </authorList>
    </citation>
    <scope>NUCLEOTIDE SEQUENCE [LARGE SCALE GENOMIC DNA]</scope>
</reference>
<dbReference type="SUPFAM" id="SSF103481">
    <property type="entry name" value="Multidrug resistance efflux transporter EmrE"/>
    <property type="match status" value="1"/>
</dbReference>
<dbReference type="Gene3D" id="1.10.3730.20">
    <property type="match status" value="1"/>
</dbReference>
<dbReference type="EMBL" id="MGDE01000035">
    <property type="protein sequence ID" value="OGL47434.1"/>
    <property type="molecule type" value="Genomic_DNA"/>
</dbReference>
<feature type="transmembrane region" description="Helical" evidence="1">
    <location>
        <begin position="78"/>
        <end position="99"/>
    </location>
</feature>
<feature type="transmembrane region" description="Helical" evidence="1">
    <location>
        <begin position="105"/>
        <end position="122"/>
    </location>
</feature>
<keyword evidence="1" id="KW-0472">Membrane</keyword>
<protein>
    <recommendedName>
        <fullName evidence="4">EamA domain-containing protein</fullName>
    </recommendedName>
</protein>
<dbReference type="Proteomes" id="UP000178797">
    <property type="component" value="Unassembled WGS sequence"/>
</dbReference>
<proteinExistence type="predicted"/>
<comment type="caution">
    <text evidence="2">The sequence shown here is derived from an EMBL/GenBank/DDBJ whole genome shotgun (WGS) entry which is preliminary data.</text>
</comment>
<gene>
    <name evidence="2" type="ORF">A2W05_08885</name>
</gene>
<feature type="transmembrane region" description="Helical" evidence="1">
    <location>
        <begin position="51"/>
        <end position="71"/>
    </location>
</feature>
<keyword evidence="1" id="KW-1133">Transmembrane helix</keyword>
<evidence type="ECO:0000256" key="1">
    <source>
        <dbReference type="SAM" id="Phobius"/>
    </source>
</evidence>
<feature type="transmembrane region" description="Helical" evidence="1">
    <location>
        <begin position="12"/>
        <end position="31"/>
    </location>
</feature>
<evidence type="ECO:0000313" key="2">
    <source>
        <dbReference type="EMBL" id="OGL47434.1"/>
    </source>
</evidence>
<dbReference type="AlphaFoldDB" id="A0A1F7S2G1"/>
<accession>A0A1F7S2G1</accession>
<name>A0A1F7S2G1_9BACT</name>
<organism evidence="2 3">
    <name type="scientific">Candidatus Schekmanbacteria bacterium RBG_16_38_10</name>
    <dbReference type="NCBI Taxonomy" id="1817879"/>
    <lineage>
        <taxon>Bacteria</taxon>
        <taxon>Candidatus Schekmaniibacteriota</taxon>
    </lineage>
</organism>